<accession>A0A516GD99</accession>
<evidence type="ECO:0000256" key="3">
    <source>
        <dbReference type="ARBA" id="ARBA00022475"/>
    </source>
</evidence>
<dbReference type="InterPro" id="IPR007227">
    <property type="entry name" value="Cell_shape_determining_MreD"/>
</dbReference>
<feature type="transmembrane region" description="Helical" evidence="8">
    <location>
        <begin position="101"/>
        <end position="125"/>
    </location>
</feature>
<evidence type="ECO:0000256" key="1">
    <source>
        <dbReference type="ARBA" id="ARBA00004651"/>
    </source>
</evidence>
<evidence type="ECO:0000313" key="9">
    <source>
        <dbReference type="EMBL" id="QDO89330.1"/>
    </source>
</evidence>
<protein>
    <submittedName>
        <fullName evidence="9">Rod shape-determining protein MreD</fullName>
    </submittedName>
</protein>
<evidence type="ECO:0000256" key="6">
    <source>
        <dbReference type="ARBA" id="ARBA00022989"/>
    </source>
</evidence>
<evidence type="ECO:0000256" key="2">
    <source>
        <dbReference type="ARBA" id="ARBA00007776"/>
    </source>
</evidence>
<comment type="subcellular location">
    <subcellularLocation>
        <location evidence="1">Cell membrane</location>
        <topology evidence="1">Multi-pass membrane protein</topology>
    </subcellularLocation>
</comment>
<gene>
    <name evidence="9" type="primary">mreD</name>
    <name evidence="9" type="ORF">FNH13_14160</name>
</gene>
<keyword evidence="4 8" id="KW-0812">Transmembrane</keyword>
<dbReference type="RefSeq" id="WP_143784017.1">
    <property type="nucleotide sequence ID" value="NZ_CP041616.1"/>
</dbReference>
<dbReference type="EMBL" id="CP041616">
    <property type="protein sequence ID" value="QDO89330.1"/>
    <property type="molecule type" value="Genomic_DNA"/>
</dbReference>
<organism evidence="9 10">
    <name type="scientific">Ornithinimicrobium ciconiae</name>
    <dbReference type="NCBI Taxonomy" id="2594265"/>
    <lineage>
        <taxon>Bacteria</taxon>
        <taxon>Bacillati</taxon>
        <taxon>Actinomycetota</taxon>
        <taxon>Actinomycetes</taxon>
        <taxon>Micrococcales</taxon>
        <taxon>Ornithinimicrobiaceae</taxon>
        <taxon>Ornithinimicrobium</taxon>
    </lineage>
</organism>
<reference evidence="9 10" key="1">
    <citation type="submission" date="2019-07" db="EMBL/GenBank/DDBJ databases">
        <title>complete genome sequencing of Ornithinimicrobium sp. H23M54.</title>
        <authorList>
            <person name="Bae J.-W."/>
            <person name="Lee S.-Y."/>
        </authorList>
    </citation>
    <scope>NUCLEOTIDE SEQUENCE [LARGE SCALE GENOMIC DNA]</scope>
    <source>
        <strain evidence="9 10">H23M54</strain>
    </source>
</reference>
<keyword evidence="10" id="KW-1185">Reference proteome</keyword>
<evidence type="ECO:0000256" key="4">
    <source>
        <dbReference type="ARBA" id="ARBA00022692"/>
    </source>
</evidence>
<dbReference type="AlphaFoldDB" id="A0A516GD99"/>
<comment type="similarity">
    <text evidence="2">Belongs to the MreD family.</text>
</comment>
<dbReference type="GO" id="GO:0005886">
    <property type="term" value="C:plasma membrane"/>
    <property type="evidence" value="ECO:0007669"/>
    <property type="project" value="UniProtKB-SubCell"/>
</dbReference>
<evidence type="ECO:0000256" key="5">
    <source>
        <dbReference type="ARBA" id="ARBA00022960"/>
    </source>
</evidence>
<feature type="transmembrane region" description="Helical" evidence="8">
    <location>
        <begin position="131"/>
        <end position="152"/>
    </location>
</feature>
<dbReference type="NCBIfam" id="TIGR03426">
    <property type="entry name" value="shape_MreD"/>
    <property type="match status" value="1"/>
</dbReference>
<keyword evidence="7 8" id="KW-0472">Membrane</keyword>
<sequence length="162" mass="16357">MSTLPSVVVRALLLLVAVLVPTLYPTGMPGRPDLVLLVVAAAALLQGPVTGALVGLAGGWLVDLVPPGGEPLGASALSYALAGALMGAARRWAPWSPLVPWIAAVAGAALIQALRGLVSAAGVGVAHPVDLLWSVVATALFALLLLPVLIGVERFLLSRGWA</sequence>
<proteinExistence type="inferred from homology"/>
<evidence type="ECO:0000256" key="8">
    <source>
        <dbReference type="SAM" id="Phobius"/>
    </source>
</evidence>
<dbReference type="Proteomes" id="UP000315395">
    <property type="component" value="Chromosome"/>
</dbReference>
<feature type="transmembrane region" description="Helical" evidence="8">
    <location>
        <begin position="36"/>
        <end position="60"/>
    </location>
</feature>
<keyword evidence="3" id="KW-1003">Cell membrane</keyword>
<evidence type="ECO:0000313" key="10">
    <source>
        <dbReference type="Proteomes" id="UP000315395"/>
    </source>
</evidence>
<evidence type="ECO:0000256" key="7">
    <source>
        <dbReference type="ARBA" id="ARBA00023136"/>
    </source>
</evidence>
<name>A0A516GD99_9MICO</name>
<feature type="transmembrane region" description="Helical" evidence="8">
    <location>
        <begin position="6"/>
        <end position="24"/>
    </location>
</feature>
<keyword evidence="6 8" id="KW-1133">Transmembrane helix</keyword>
<dbReference type="GO" id="GO:0008360">
    <property type="term" value="P:regulation of cell shape"/>
    <property type="evidence" value="ECO:0007669"/>
    <property type="project" value="UniProtKB-KW"/>
</dbReference>
<keyword evidence="5" id="KW-0133">Cell shape</keyword>
<dbReference type="KEGG" id="orz:FNH13_14160"/>